<evidence type="ECO:0000256" key="3">
    <source>
        <dbReference type="ARBA" id="ARBA00022777"/>
    </source>
</evidence>
<dbReference type="InterPro" id="IPR000719">
    <property type="entry name" value="Prot_kinase_dom"/>
</dbReference>
<dbReference type="CDD" id="cd14014">
    <property type="entry name" value="STKc_PknB_like"/>
    <property type="match status" value="1"/>
</dbReference>
<dbReference type="Pfam" id="PF00069">
    <property type="entry name" value="Pkinase"/>
    <property type="match status" value="1"/>
</dbReference>
<dbReference type="OrthoDB" id="9801841at2"/>
<name>A0A4U1JKY8_9BACT</name>
<feature type="region of interest" description="Disordered" evidence="5">
    <location>
        <begin position="459"/>
        <end position="554"/>
    </location>
</feature>
<dbReference type="Proteomes" id="UP000309215">
    <property type="component" value="Unassembled WGS sequence"/>
</dbReference>
<evidence type="ECO:0000259" key="6">
    <source>
        <dbReference type="PROSITE" id="PS50011"/>
    </source>
</evidence>
<evidence type="ECO:0000313" key="7">
    <source>
        <dbReference type="EMBL" id="TKD13325.1"/>
    </source>
</evidence>
<comment type="caution">
    <text evidence="7">The sequence shown here is derived from an EMBL/GenBank/DDBJ whole genome shotgun (WGS) entry which is preliminary data.</text>
</comment>
<dbReference type="PANTHER" id="PTHR43289">
    <property type="entry name" value="MITOGEN-ACTIVATED PROTEIN KINASE KINASE KINASE 20-RELATED"/>
    <property type="match status" value="1"/>
</dbReference>
<dbReference type="EMBL" id="SSMQ01000001">
    <property type="protein sequence ID" value="TKD13325.1"/>
    <property type="molecule type" value="Genomic_DNA"/>
</dbReference>
<dbReference type="AlphaFoldDB" id="A0A4U1JKY8"/>
<keyword evidence="7" id="KW-0723">Serine/threonine-protein kinase</keyword>
<dbReference type="InterPro" id="IPR011009">
    <property type="entry name" value="Kinase-like_dom_sf"/>
</dbReference>
<proteinExistence type="predicted"/>
<dbReference type="Gene3D" id="3.30.200.20">
    <property type="entry name" value="Phosphorylase Kinase, domain 1"/>
    <property type="match status" value="1"/>
</dbReference>
<accession>A0A4U1JKY8</accession>
<keyword evidence="2" id="KW-0547">Nucleotide-binding</keyword>
<evidence type="ECO:0000256" key="1">
    <source>
        <dbReference type="ARBA" id="ARBA00022679"/>
    </source>
</evidence>
<feature type="compositionally biased region" description="Low complexity" evidence="5">
    <location>
        <begin position="491"/>
        <end position="542"/>
    </location>
</feature>
<dbReference type="InterPro" id="IPR008266">
    <property type="entry name" value="Tyr_kinase_AS"/>
</dbReference>
<sequence>MSSLGDVGAGHTLGRYELLVPIAQGGMAVVWAARMKGTRGFQKIVAVKTMLPELSQDPQFEDMFLAEAGLASRIRHPHVCEILDLGEQDGLIYIVMEWIDGEPLSQLARAARQKGGVPMLIALRVCLNAALGLHAAHELQNEAGELVGLVHRDVSPQNILVTYDGVVKIVDFGVAKATAVSDTGATKDGQLKGKVPFMSPEQALGRAVDRRTDVFALGIVLYQLLASKHPFRGDNDMITLRRICDKEPAPSLLSAMPNCPTLLNEIVMKALEKEADKRYPSMAEFARALDRGIAELKLAGQPDEDVVAFVRSMLGERADKRRAAIRDGLKVADERAEQREQLKAQRAALLAQARANGGTIPPGLLGNRMPTIPPGLQSIPPPPGSMPDIATIAHGRASLVPGTLHAQGAPSSPTAAAIVADVDDDIAAFTGGGKKKLAVVFGAIGVLAIGGAVLAFSQGSTTPEPATQPSVTTMAPAATTPAPTPTPLPSPVTSAAPSTSAAVPPATHNQGGATTKATTTTTGAGTTKSPSTKSTGTPKPGGQDNLPSVRDPGF</sequence>
<evidence type="ECO:0000313" key="8">
    <source>
        <dbReference type="Proteomes" id="UP000309215"/>
    </source>
</evidence>
<keyword evidence="3 7" id="KW-0418">Kinase</keyword>
<dbReference type="Gene3D" id="1.10.510.10">
    <property type="entry name" value="Transferase(Phosphotransferase) domain 1"/>
    <property type="match status" value="1"/>
</dbReference>
<feature type="domain" description="Protein kinase" evidence="6">
    <location>
        <begin position="16"/>
        <end position="293"/>
    </location>
</feature>
<protein>
    <submittedName>
        <fullName evidence="7">Serine/threonine protein kinase</fullName>
    </submittedName>
</protein>
<keyword evidence="4" id="KW-0067">ATP-binding</keyword>
<keyword evidence="8" id="KW-1185">Reference proteome</keyword>
<feature type="compositionally biased region" description="Low complexity" evidence="5">
    <location>
        <begin position="469"/>
        <end position="481"/>
    </location>
</feature>
<evidence type="ECO:0000256" key="4">
    <source>
        <dbReference type="ARBA" id="ARBA00022840"/>
    </source>
</evidence>
<organism evidence="7 8">
    <name type="scientific">Polyangium fumosum</name>
    <dbReference type="NCBI Taxonomy" id="889272"/>
    <lineage>
        <taxon>Bacteria</taxon>
        <taxon>Pseudomonadati</taxon>
        <taxon>Myxococcota</taxon>
        <taxon>Polyangia</taxon>
        <taxon>Polyangiales</taxon>
        <taxon>Polyangiaceae</taxon>
        <taxon>Polyangium</taxon>
    </lineage>
</organism>
<dbReference type="GO" id="GO:0004674">
    <property type="term" value="F:protein serine/threonine kinase activity"/>
    <property type="evidence" value="ECO:0007669"/>
    <property type="project" value="UniProtKB-KW"/>
</dbReference>
<dbReference type="PROSITE" id="PS00109">
    <property type="entry name" value="PROTEIN_KINASE_TYR"/>
    <property type="match status" value="1"/>
</dbReference>
<dbReference type="RefSeq" id="WP_136927141.1">
    <property type="nucleotide sequence ID" value="NZ_SSMQ01000001.1"/>
</dbReference>
<dbReference type="PROSITE" id="PS50011">
    <property type="entry name" value="PROTEIN_KINASE_DOM"/>
    <property type="match status" value="1"/>
</dbReference>
<gene>
    <name evidence="7" type="ORF">E8A74_01900</name>
</gene>
<dbReference type="PANTHER" id="PTHR43289:SF6">
    <property type="entry name" value="SERINE_THREONINE-PROTEIN KINASE NEKL-3"/>
    <property type="match status" value="1"/>
</dbReference>
<reference evidence="7 8" key="1">
    <citation type="submission" date="2019-04" db="EMBL/GenBank/DDBJ databases">
        <authorList>
            <person name="Li Y."/>
            <person name="Wang J."/>
        </authorList>
    </citation>
    <scope>NUCLEOTIDE SEQUENCE [LARGE SCALE GENOMIC DNA]</scope>
    <source>
        <strain evidence="7 8">DSM 14668</strain>
    </source>
</reference>
<dbReference type="GO" id="GO:0005524">
    <property type="term" value="F:ATP binding"/>
    <property type="evidence" value="ECO:0007669"/>
    <property type="project" value="UniProtKB-KW"/>
</dbReference>
<keyword evidence="1" id="KW-0808">Transferase</keyword>
<feature type="compositionally biased region" description="Polar residues" evidence="5">
    <location>
        <begin position="459"/>
        <end position="468"/>
    </location>
</feature>
<evidence type="ECO:0000256" key="5">
    <source>
        <dbReference type="SAM" id="MobiDB-lite"/>
    </source>
</evidence>
<evidence type="ECO:0000256" key="2">
    <source>
        <dbReference type="ARBA" id="ARBA00022741"/>
    </source>
</evidence>
<dbReference type="SUPFAM" id="SSF56112">
    <property type="entry name" value="Protein kinase-like (PK-like)"/>
    <property type="match status" value="1"/>
</dbReference>